<evidence type="ECO:0000259" key="4">
    <source>
        <dbReference type="SMART" id="SM00822"/>
    </source>
</evidence>
<name>A0A4R7P9W7_9GAMM</name>
<keyword evidence="2" id="KW-0560">Oxidoreductase</keyword>
<dbReference type="SMART" id="SM00822">
    <property type="entry name" value="PKS_KR"/>
    <property type="match status" value="1"/>
</dbReference>
<evidence type="ECO:0000313" key="5">
    <source>
        <dbReference type="EMBL" id="TDU30794.1"/>
    </source>
</evidence>
<dbReference type="Gene3D" id="3.40.50.720">
    <property type="entry name" value="NAD(P)-binding Rossmann-like Domain"/>
    <property type="match status" value="1"/>
</dbReference>
<proteinExistence type="inferred from homology"/>
<dbReference type="AlphaFoldDB" id="A0A4R7P9W7"/>
<dbReference type="OrthoDB" id="9810734at2"/>
<dbReference type="EMBL" id="SOBT01000008">
    <property type="protein sequence ID" value="TDU30794.1"/>
    <property type="molecule type" value="Genomic_DNA"/>
</dbReference>
<dbReference type="PROSITE" id="PS00061">
    <property type="entry name" value="ADH_SHORT"/>
    <property type="match status" value="1"/>
</dbReference>
<dbReference type="Pfam" id="PF00106">
    <property type="entry name" value="adh_short"/>
    <property type="match status" value="1"/>
</dbReference>
<dbReference type="InterPro" id="IPR020904">
    <property type="entry name" value="Sc_DH/Rdtase_CS"/>
</dbReference>
<dbReference type="InterPro" id="IPR002347">
    <property type="entry name" value="SDR_fam"/>
</dbReference>
<dbReference type="PRINTS" id="PR00081">
    <property type="entry name" value="GDHRDH"/>
</dbReference>
<keyword evidence="6" id="KW-1185">Reference proteome</keyword>
<dbReference type="PANTHER" id="PTHR44196">
    <property type="entry name" value="DEHYDROGENASE/REDUCTASE SDR FAMILY MEMBER 7B"/>
    <property type="match status" value="1"/>
</dbReference>
<accession>A0A4R7P9W7</accession>
<gene>
    <name evidence="5" type="ORF">DFR24_0150</name>
</gene>
<dbReference type="GO" id="GO:0016020">
    <property type="term" value="C:membrane"/>
    <property type="evidence" value="ECO:0007669"/>
    <property type="project" value="TreeGrafter"/>
</dbReference>
<dbReference type="Proteomes" id="UP000295341">
    <property type="component" value="Unassembled WGS sequence"/>
</dbReference>
<dbReference type="PANTHER" id="PTHR44196:SF1">
    <property type="entry name" value="DEHYDROGENASE_REDUCTASE SDR FAMILY MEMBER 7B"/>
    <property type="match status" value="1"/>
</dbReference>
<evidence type="ECO:0000256" key="3">
    <source>
        <dbReference type="RuleBase" id="RU000363"/>
    </source>
</evidence>
<dbReference type="InterPro" id="IPR036291">
    <property type="entry name" value="NAD(P)-bd_dom_sf"/>
</dbReference>
<sequence>MTQLRDKVVWITGASSGIGEAMAIEASRKGAKLVLSARREPELQRVRAACAHPDRVAILPVDLTAFDADATALAAASFFGPVDLLVNNAGISQRGLVLDTSMEVYRRILELDFFACVALSKAVLPGMVARKSGHLVVISSVVAYLGTPLRSGYSAAKHALHGFYDAARAELWRDGVKVTLICPGFIRTQVSVNAITAGGGLHGKMDPATERGMAPDECARQTWRAVERDRDEAFVGTKEAMLVRLKRYAPGLVRYAIGRAKVT</sequence>
<dbReference type="PRINTS" id="PR00080">
    <property type="entry name" value="SDRFAMILY"/>
</dbReference>
<comment type="caution">
    <text evidence="5">The sequence shown here is derived from an EMBL/GenBank/DDBJ whole genome shotgun (WGS) entry which is preliminary data.</text>
</comment>
<feature type="domain" description="Ketoreductase" evidence="4">
    <location>
        <begin position="7"/>
        <end position="189"/>
    </location>
</feature>
<reference evidence="5 6" key="1">
    <citation type="submission" date="2019-03" db="EMBL/GenBank/DDBJ databases">
        <title>Genomic Encyclopedia of Type Strains, Phase IV (KMG-IV): sequencing the most valuable type-strain genomes for metagenomic binning, comparative biology and taxonomic classification.</title>
        <authorList>
            <person name="Goeker M."/>
        </authorList>
    </citation>
    <scope>NUCLEOTIDE SEQUENCE [LARGE SCALE GENOMIC DNA]</scope>
    <source>
        <strain evidence="5 6">DSM 26377</strain>
    </source>
</reference>
<comment type="similarity">
    <text evidence="1 3">Belongs to the short-chain dehydrogenases/reductases (SDR) family.</text>
</comment>
<dbReference type="SUPFAM" id="SSF51735">
    <property type="entry name" value="NAD(P)-binding Rossmann-fold domains"/>
    <property type="match status" value="1"/>
</dbReference>
<protein>
    <submittedName>
        <fullName evidence="5">Short-subunit dehydrogenase</fullName>
    </submittedName>
</protein>
<evidence type="ECO:0000313" key="6">
    <source>
        <dbReference type="Proteomes" id="UP000295341"/>
    </source>
</evidence>
<dbReference type="RefSeq" id="WP_133879435.1">
    <property type="nucleotide sequence ID" value="NZ_MWIN01000023.1"/>
</dbReference>
<evidence type="ECO:0000256" key="1">
    <source>
        <dbReference type="ARBA" id="ARBA00006484"/>
    </source>
</evidence>
<evidence type="ECO:0000256" key="2">
    <source>
        <dbReference type="ARBA" id="ARBA00023002"/>
    </source>
</evidence>
<dbReference type="GO" id="GO:0016491">
    <property type="term" value="F:oxidoreductase activity"/>
    <property type="evidence" value="ECO:0007669"/>
    <property type="project" value="UniProtKB-KW"/>
</dbReference>
<organism evidence="5 6">
    <name type="scientific">Panacagrimonas perspica</name>
    <dbReference type="NCBI Taxonomy" id="381431"/>
    <lineage>
        <taxon>Bacteria</taxon>
        <taxon>Pseudomonadati</taxon>
        <taxon>Pseudomonadota</taxon>
        <taxon>Gammaproteobacteria</taxon>
        <taxon>Nevskiales</taxon>
        <taxon>Nevskiaceae</taxon>
        <taxon>Panacagrimonas</taxon>
    </lineage>
</organism>
<dbReference type="InterPro" id="IPR057326">
    <property type="entry name" value="KR_dom"/>
</dbReference>